<keyword evidence="2" id="KW-1185">Reference proteome</keyword>
<accession>A0ACC4B3R6</accession>
<comment type="caution">
    <text evidence="1">The sequence shown here is derived from an EMBL/GenBank/DDBJ whole genome shotgun (WGS) entry which is preliminary data.</text>
</comment>
<reference evidence="1 2" key="1">
    <citation type="journal article" date="2024" name="Plant Biotechnol. J.">
        <title>Genome and CRISPR/Cas9 system of a widespread forest tree (Populus alba) in the world.</title>
        <authorList>
            <person name="Liu Y.J."/>
            <person name="Jiang P.F."/>
            <person name="Han X.M."/>
            <person name="Li X.Y."/>
            <person name="Wang H.M."/>
            <person name="Wang Y.J."/>
            <person name="Wang X.X."/>
            <person name="Zeng Q.Y."/>
        </authorList>
    </citation>
    <scope>NUCLEOTIDE SEQUENCE [LARGE SCALE GENOMIC DNA]</scope>
    <source>
        <strain evidence="2">cv. PAL-ZL1</strain>
    </source>
</reference>
<sequence>MNFVASNAQDPPVGCAVMCTAPEYRSTFSKGKFEGIEQYARNKRIQVCSFCMLERHRSSPVMNCLDVPEEKLTSDALYFDRAEAPEHLMFSATRGYHSSINYIEADLHSMSRFSS</sequence>
<protein>
    <submittedName>
        <fullName evidence="1">Uncharacterized protein</fullName>
    </submittedName>
</protein>
<dbReference type="EMBL" id="RCHU02000014">
    <property type="protein sequence ID" value="KAL3572662.1"/>
    <property type="molecule type" value="Genomic_DNA"/>
</dbReference>
<proteinExistence type="predicted"/>
<evidence type="ECO:0000313" key="2">
    <source>
        <dbReference type="Proteomes" id="UP000309997"/>
    </source>
</evidence>
<evidence type="ECO:0000313" key="1">
    <source>
        <dbReference type="EMBL" id="KAL3572662.1"/>
    </source>
</evidence>
<organism evidence="1 2">
    <name type="scientific">Populus alba</name>
    <name type="common">White poplar</name>
    <dbReference type="NCBI Taxonomy" id="43335"/>
    <lineage>
        <taxon>Eukaryota</taxon>
        <taxon>Viridiplantae</taxon>
        <taxon>Streptophyta</taxon>
        <taxon>Embryophyta</taxon>
        <taxon>Tracheophyta</taxon>
        <taxon>Spermatophyta</taxon>
        <taxon>Magnoliopsida</taxon>
        <taxon>eudicotyledons</taxon>
        <taxon>Gunneridae</taxon>
        <taxon>Pentapetalae</taxon>
        <taxon>rosids</taxon>
        <taxon>fabids</taxon>
        <taxon>Malpighiales</taxon>
        <taxon>Salicaceae</taxon>
        <taxon>Saliceae</taxon>
        <taxon>Populus</taxon>
    </lineage>
</organism>
<name>A0ACC4B3R6_POPAL</name>
<dbReference type="Proteomes" id="UP000309997">
    <property type="component" value="Unassembled WGS sequence"/>
</dbReference>
<gene>
    <name evidence="1" type="ORF">D5086_026566</name>
</gene>